<evidence type="ECO:0000313" key="3">
    <source>
        <dbReference type="Proteomes" id="UP000789901"/>
    </source>
</evidence>
<feature type="compositionally biased region" description="Basic residues" evidence="1">
    <location>
        <begin position="81"/>
        <end position="94"/>
    </location>
</feature>
<feature type="compositionally biased region" description="Polar residues" evidence="1">
    <location>
        <begin position="66"/>
        <end position="78"/>
    </location>
</feature>
<accession>A0ABM8VXI9</accession>
<feature type="region of interest" description="Disordered" evidence="1">
    <location>
        <begin position="1"/>
        <end position="175"/>
    </location>
</feature>
<feature type="compositionally biased region" description="Basic residues" evidence="1">
    <location>
        <begin position="1"/>
        <end position="17"/>
    </location>
</feature>
<protein>
    <submittedName>
        <fullName evidence="2">1530_t:CDS:1</fullName>
    </submittedName>
</protein>
<keyword evidence="3" id="KW-1185">Reference proteome</keyword>
<gene>
    <name evidence="2" type="ORF">GMARGA_LOCUS802</name>
</gene>
<sequence>MPNKAKKISKQKKRKDKKLQDKKLEARQKHRSKTPGTYSTNLKRSKKKKRFKGKTKTISTIKKLMTHQNNDARSQNPERISKKKRGRQKKKPKIHQNDNARLGNVLQELERIHKTTRHKKNRDSPKMMTQGPMSVLQVPERISKEKRKKLGKKPKTHQNNGARIQVILQEPRKNI</sequence>
<dbReference type="EMBL" id="CAJVQB010000158">
    <property type="protein sequence ID" value="CAG8471592.1"/>
    <property type="molecule type" value="Genomic_DNA"/>
</dbReference>
<feature type="compositionally biased region" description="Basic residues" evidence="1">
    <location>
        <begin position="144"/>
        <end position="156"/>
    </location>
</feature>
<evidence type="ECO:0000313" key="2">
    <source>
        <dbReference type="EMBL" id="CAG8471592.1"/>
    </source>
</evidence>
<organism evidence="2 3">
    <name type="scientific">Gigaspora margarita</name>
    <dbReference type="NCBI Taxonomy" id="4874"/>
    <lineage>
        <taxon>Eukaryota</taxon>
        <taxon>Fungi</taxon>
        <taxon>Fungi incertae sedis</taxon>
        <taxon>Mucoromycota</taxon>
        <taxon>Glomeromycotina</taxon>
        <taxon>Glomeromycetes</taxon>
        <taxon>Diversisporales</taxon>
        <taxon>Gigasporaceae</taxon>
        <taxon>Gigaspora</taxon>
    </lineage>
</organism>
<comment type="caution">
    <text evidence="2">The sequence shown here is derived from an EMBL/GenBank/DDBJ whole genome shotgun (WGS) entry which is preliminary data.</text>
</comment>
<dbReference type="Proteomes" id="UP000789901">
    <property type="component" value="Unassembled WGS sequence"/>
</dbReference>
<reference evidence="2 3" key="1">
    <citation type="submission" date="2021-06" db="EMBL/GenBank/DDBJ databases">
        <authorList>
            <person name="Kallberg Y."/>
            <person name="Tangrot J."/>
            <person name="Rosling A."/>
        </authorList>
    </citation>
    <scope>NUCLEOTIDE SEQUENCE [LARGE SCALE GENOMIC DNA]</scope>
    <source>
        <strain evidence="2 3">120-4 pot B 10/14</strain>
    </source>
</reference>
<proteinExistence type="predicted"/>
<feature type="compositionally biased region" description="Basic and acidic residues" evidence="1">
    <location>
        <begin position="18"/>
        <end position="27"/>
    </location>
</feature>
<feature type="compositionally biased region" description="Basic residues" evidence="1">
    <location>
        <begin position="43"/>
        <end position="55"/>
    </location>
</feature>
<name>A0ABM8VXI9_GIGMA</name>
<evidence type="ECO:0000256" key="1">
    <source>
        <dbReference type="SAM" id="MobiDB-lite"/>
    </source>
</evidence>